<reference evidence="4" key="1">
    <citation type="journal article" date="2023" name="Plant Biotechnol. J.">
        <title>Chromosome-level wild Hevea brasiliensis genome provides new tools for genomic-assisted breeding and valuable loci to elevate rubber yield.</title>
        <authorList>
            <person name="Cheng H."/>
            <person name="Song X."/>
            <person name="Hu Y."/>
            <person name="Wu T."/>
            <person name="Yang Q."/>
            <person name="An Z."/>
            <person name="Feng S."/>
            <person name="Deng Z."/>
            <person name="Wu W."/>
            <person name="Zeng X."/>
            <person name="Tu M."/>
            <person name="Wang X."/>
            <person name="Huang H."/>
        </authorList>
    </citation>
    <scope>NUCLEOTIDE SEQUENCE</scope>
    <source>
        <strain evidence="4">MT/VB/25A 57/8</strain>
    </source>
</reference>
<keyword evidence="5" id="KW-1185">Reference proteome</keyword>
<gene>
    <name evidence="4" type="ORF">P3X46_019596</name>
</gene>
<dbReference type="EMBL" id="JARPOI010000011">
    <property type="protein sequence ID" value="KAJ9168017.1"/>
    <property type="molecule type" value="Genomic_DNA"/>
</dbReference>
<dbReference type="CDD" id="cd04474">
    <property type="entry name" value="RPA1_DBD_A"/>
    <property type="match status" value="1"/>
</dbReference>
<evidence type="ECO:0000313" key="4">
    <source>
        <dbReference type="EMBL" id="KAJ9168017.1"/>
    </source>
</evidence>
<feature type="domain" description="Replication protein A OB" evidence="3">
    <location>
        <begin position="132"/>
        <end position="236"/>
    </location>
</feature>
<dbReference type="CDD" id="cd04475">
    <property type="entry name" value="RPA1_DBD_B"/>
    <property type="match status" value="1"/>
</dbReference>
<dbReference type="Pfam" id="PF01336">
    <property type="entry name" value="tRNA_anti-codon"/>
    <property type="match status" value="1"/>
</dbReference>
<dbReference type="Gene3D" id="2.40.50.140">
    <property type="entry name" value="Nucleic acid-binding proteins"/>
    <property type="match status" value="2"/>
</dbReference>
<protein>
    <recommendedName>
        <fullName evidence="6">Replication protein A subunit</fullName>
    </recommendedName>
</protein>
<dbReference type="InterPro" id="IPR031657">
    <property type="entry name" value="REPA_OB_2"/>
</dbReference>
<feature type="domain" description="OB" evidence="2">
    <location>
        <begin position="22"/>
        <end position="94"/>
    </location>
</feature>
<proteinExistence type="predicted"/>
<keyword evidence="1" id="KW-0238">DNA-binding</keyword>
<comment type="caution">
    <text evidence="4">The sequence shown here is derived from an EMBL/GenBank/DDBJ whole genome shotgun (WGS) entry which is preliminary data.</text>
</comment>
<evidence type="ECO:0000256" key="1">
    <source>
        <dbReference type="ARBA" id="ARBA00023125"/>
    </source>
</evidence>
<dbReference type="Proteomes" id="UP001174677">
    <property type="component" value="Chromosome 11"/>
</dbReference>
<dbReference type="Pfam" id="PF16900">
    <property type="entry name" value="REPA_OB_2"/>
    <property type="match status" value="1"/>
</dbReference>
<dbReference type="SUPFAM" id="SSF50249">
    <property type="entry name" value="Nucleic acid-binding proteins"/>
    <property type="match status" value="2"/>
</dbReference>
<dbReference type="PANTHER" id="PTHR23273">
    <property type="entry name" value="REPLICATION FACTOR A 1, RFA1"/>
    <property type="match status" value="1"/>
</dbReference>
<evidence type="ECO:0000313" key="5">
    <source>
        <dbReference type="Proteomes" id="UP001174677"/>
    </source>
</evidence>
<sequence length="290" mass="31925">MKNEAPARLIPIAALNPYQGQWTINARVTAKGDLRCYKNARGDGKVFSFDLLDSDGSEIQVTCFNAVVDCFYDVIEVGRVYLISKGNLKPAQKNFNHLKNEREIFLEATSTVDLCPDEDGSVPQQQFSFKLISEIVNAENNAILDVIGIVISVNPSAPILRKNGMETQTTILNLKDSSGRSVELTLWGDFCNKEGQKLQEIVDSGVFRFLAVEAVKVSDFSAKSTGTISSIQLFINPDILEAHGLKVWFDQAGQNGASLSISRDTMPGGRKNEMRKTVSQIKCEGLGRSR</sequence>
<evidence type="ECO:0008006" key="6">
    <source>
        <dbReference type="Google" id="ProtNLM"/>
    </source>
</evidence>
<organism evidence="4 5">
    <name type="scientific">Hevea brasiliensis</name>
    <name type="common">Para rubber tree</name>
    <name type="synonym">Siphonia brasiliensis</name>
    <dbReference type="NCBI Taxonomy" id="3981"/>
    <lineage>
        <taxon>Eukaryota</taxon>
        <taxon>Viridiplantae</taxon>
        <taxon>Streptophyta</taxon>
        <taxon>Embryophyta</taxon>
        <taxon>Tracheophyta</taxon>
        <taxon>Spermatophyta</taxon>
        <taxon>Magnoliopsida</taxon>
        <taxon>eudicotyledons</taxon>
        <taxon>Gunneridae</taxon>
        <taxon>Pentapetalae</taxon>
        <taxon>rosids</taxon>
        <taxon>fabids</taxon>
        <taxon>Malpighiales</taxon>
        <taxon>Euphorbiaceae</taxon>
        <taxon>Crotonoideae</taxon>
        <taxon>Micrandreae</taxon>
        <taxon>Hevea</taxon>
    </lineage>
</organism>
<name>A0ABQ9LJ66_HEVBR</name>
<dbReference type="InterPro" id="IPR004365">
    <property type="entry name" value="NA-bd_OB_tRNA"/>
</dbReference>
<dbReference type="InterPro" id="IPR012340">
    <property type="entry name" value="NA-bd_OB-fold"/>
</dbReference>
<evidence type="ECO:0000259" key="2">
    <source>
        <dbReference type="Pfam" id="PF01336"/>
    </source>
</evidence>
<accession>A0ABQ9LJ66</accession>
<dbReference type="PANTHER" id="PTHR23273:SF47">
    <property type="entry name" value="REPLICATION PROTEIN A 70 KDA DNA-BINDING SUBUNIT A"/>
    <property type="match status" value="1"/>
</dbReference>
<evidence type="ECO:0000259" key="3">
    <source>
        <dbReference type="Pfam" id="PF16900"/>
    </source>
</evidence>